<proteinExistence type="predicted"/>
<dbReference type="AlphaFoldDB" id="A0A1I7YS51"/>
<dbReference type="Proteomes" id="UP000095287">
    <property type="component" value="Unplaced"/>
</dbReference>
<dbReference type="WBParaSite" id="L893_g18938.t1">
    <property type="protein sequence ID" value="L893_g18938.t1"/>
    <property type="gene ID" value="L893_g18938"/>
</dbReference>
<organism evidence="1 2">
    <name type="scientific">Steinernema glaseri</name>
    <dbReference type="NCBI Taxonomy" id="37863"/>
    <lineage>
        <taxon>Eukaryota</taxon>
        <taxon>Metazoa</taxon>
        <taxon>Ecdysozoa</taxon>
        <taxon>Nematoda</taxon>
        <taxon>Chromadorea</taxon>
        <taxon>Rhabditida</taxon>
        <taxon>Tylenchina</taxon>
        <taxon>Panagrolaimomorpha</taxon>
        <taxon>Strongyloidoidea</taxon>
        <taxon>Steinernematidae</taxon>
        <taxon>Steinernema</taxon>
    </lineage>
</organism>
<accession>A0A1I7YS51</accession>
<name>A0A1I7YS51_9BILA</name>
<evidence type="ECO:0000313" key="1">
    <source>
        <dbReference type="Proteomes" id="UP000095287"/>
    </source>
</evidence>
<sequence>MMREANQVLERLRAEEKRLCGELNWVQKDCDYVQRMLLSLRGAQFIDYERARAKMKAIMVHYPTRKQEDFLSFGAGMAAVPLAFRESVCATLGASSRIMLKRLSDGAPMRKFDGPWSKVAHDMKIRSFKLRVFFDGKDEVSYNEDDVRYNYRENQEEIKKAKYSTCNNLNIITHNAGGAMGKKGDLPTLLRRTQIETLTMMQTNYFDNFFAYISPWYLKFVEISHCKFKSASPLSCWLKKVLGNKCLSKFMVSNNSVEEPVQVKYNLEDEVYNLLAKRDEFELIVHSQGECIGRTPLPISAYLSLLEYRIVSKEGRFTRRIRVIDCYDREEEMRAIEAVKEHYNFWSYNTLQHAYCQAEARVSYD</sequence>
<keyword evidence="1" id="KW-1185">Reference proteome</keyword>
<reference evidence="2" key="1">
    <citation type="submission" date="2016-11" db="UniProtKB">
        <authorList>
            <consortium name="WormBaseParasite"/>
        </authorList>
    </citation>
    <scope>IDENTIFICATION</scope>
</reference>
<protein>
    <submittedName>
        <fullName evidence="2">Tyrosine-protein phosphatase domain-containing protein</fullName>
    </submittedName>
</protein>
<evidence type="ECO:0000313" key="2">
    <source>
        <dbReference type="WBParaSite" id="L893_g18938.t1"/>
    </source>
</evidence>